<reference evidence="5 6" key="1">
    <citation type="journal article" date="2019" name="New Phytol.">
        <title>Comparative genomics reveals unique wood-decay strategies and fruiting body development in the Schizophyllaceae.</title>
        <authorList>
            <person name="Almasi E."/>
            <person name="Sahu N."/>
            <person name="Krizsan K."/>
            <person name="Balint B."/>
            <person name="Kovacs G.M."/>
            <person name="Kiss B."/>
            <person name="Cseklye J."/>
            <person name="Drula E."/>
            <person name="Henrissat B."/>
            <person name="Nagy I."/>
            <person name="Chovatia M."/>
            <person name="Adam C."/>
            <person name="LaButti K."/>
            <person name="Lipzen A."/>
            <person name="Riley R."/>
            <person name="Grigoriev I.V."/>
            <person name="Nagy L.G."/>
        </authorList>
    </citation>
    <scope>NUCLEOTIDE SEQUENCE [LARGE SCALE GENOMIC DNA]</scope>
    <source>
        <strain evidence="5 6">NL-1724</strain>
    </source>
</reference>
<keyword evidence="6" id="KW-1185">Reference proteome</keyword>
<dbReference type="InterPro" id="IPR013078">
    <property type="entry name" value="His_Pase_superF_clade-1"/>
</dbReference>
<dbReference type="GO" id="GO:0045820">
    <property type="term" value="P:negative regulation of glycolytic process"/>
    <property type="evidence" value="ECO:0007669"/>
    <property type="project" value="TreeGrafter"/>
</dbReference>
<gene>
    <name evidence="5" type="ORF">BD626DRAFT_276304</name>
</gene>
<organism evidence="5 6">
    <name type="scientific">Schizophyllum amplum</name>
    <dbReference type="NCBI Taxonomy" id="97359"/>
    <lineage>
        <taxon>Eukaryota</taxon>
        <taxon>Fungi</taxon>
        <taxon>Dikarya</taxon>
        <taxon>Basidiomycota</taxon>
        <taxon>Agaricomycotina</taxon>
        <taxon>Agaricomycetes</taxon>
        <taxon>Agaricomycetidae</taxon>
        <taxon>Agaricales</taxon>
        <taxon>Schizophyllaceae</taxon>
        <taxon>Schizophyllum</taxon>
    </lineage>
</organism>
<dbReference type="InterPro" id="IPR051695">
    <property type="entry name" value="Phosphoglycerate_Mutase"/>
</dbReference>
<dbReference type="Pfam" id="PF00300">
    <property type="entry name" value="His_Phos_1"/>
    <property type="match status" value="1"/>
</dbReference>
<dbReference type="InterPro" id="IPR001345">
    <property type="entry name" value="PG/BPGM_mutase_AS"/>
</dbReference>
<feature type="site" description="Transition state stabilizer" evidence="4">
    <location>
        <position position="166"/>
    </location>
</feature>
<evidence type="ECO:0000313" key="6">
    <source>
        <dbReference type="Proteomes" id="UP000320762"/>
    </source>
</evidence>
<dbReference type="SMART" id="SM00855">
    <property type="entry name" value="PGAM"/>
    <property type="match status" value="1"/>
</dbReference>
<evidence type="ECO:0000256" key="2">
    <source>
        <dbReference type="PIRSR" id="PIRSR613078-1"/>
    </source>
</evidence>
<dbReference type="PROSITE" id="PS00175">
    <property type="entry name" value="PG_MUTASE"/>
    <property type="match status" value="1"/>
</dbReference>
<name>A0A550CG50_9AGAR</name>
<evidence type="ECO:0000256" key="4">
    <source>
        <dbReference type="PIRSR" id="PIRSR613078-3"/>
    </source>
</evidence>
<comment type="caution">
    <text evidence="5">The sequence shown here is derived from an EMBL/GenBank/DDBJ whole genome shotgun (WGS) entry which is preliminary data.</text>
</comment>
<feature type="binding site" evidence="3">
    <location>
        <begin position="9"/>
        <end position="16"/>
    </location>
    <ligand>
        <name>substrate</name>
    </ligand>
</feature>
<sequence length="262" mass="28633">MTLILSLVRHGQSEDNPRGIWAGWRDAPLSKLGLRQAAAVSRSTTLATPPITAIYASPLARALTTGKAIHSVHPTVPFQINPLLREQGFGDAEGSTWYEALPDNVPSLDDAMLQGIYVKIFTREEHFPNGESLNMVSARAREAFRVCVLPHLLSGEPGQHVVIAAHGMFITEMVAMLQKLDPDNLDTRRYAGLKNTGWTRVEIDLKSDDASGLGEAEVPPLTTRVTHFNQHEHLGEVKPEPGEKETTGPVSQEAIKFFSGGE</sequence>
<dbReference type="SUPFAM" id="SSF53254">
    <property type="entry name" value="Phosphoglycerate mutase-like"/>
    <property type="match status" value="1"/>
</dbReference>
<evidence type="ECO:0000313" key="5">
    <source>
        <dbReference type="EMBL" id="TRM63744.1"/>
    </source>
</evidence>
<evidence type="ECO:0000256" key="3">
    <source>
        <dbReference type="PIRSR" id="PIRSR613078-2"/>
    </source>
</evidence>
<dbReference type="AlphaFoldDB" id="A0A550CG50"/>
<feature type="active site" description="Tele-phosphohistidine intermediate" evidence="2">
    <location>
        <position position="10"/>
    </location>
</feature>
<dbReference type="OrthoDB" id="354304at2759"/>
<dbReference type="STRING" id="97359.A0A550CG50"/>
<dbReference type="GO" id="GO:0043456">
    <property type="term" value="P:regulation of pentose-phosphate shunt"/>
    <property type="evidence" value="ECO:0007669"/>
    <property type="project" value="TreeGrafter"/>
</dbReference>
<dbReference type="CDD" id="cd07067">
    <property type="entry name" value="HP_PGM_like"/>
    <property type="match status" value="1"/>
</dbReference>
<dbReference type="InterPro" id="IPR029033">
    <property type="entry name" value="His_PPase_superfam"/>
</dbReference>
<dbReference type="Proteomes" id="UP000320762">
    <property type="component" value="Unassembled WGS sequence"/>
</dbReference>
<dbReference type="GO" id="GO:0004331">
    <property type="term" value="F:fructose-2,6-bisphosphate 2-phosphatase activity"/>
    <property type="evidence" value="ECO:0007669"/>
    <property type="project" value="TreeGrafter"/>
</dbReference>
<accession>A0A550CG50</accession>
<keyword evidence="1" id="KW-0378">Hydrolase</keyword>
<dbReference type="PANTHER" id="PTHR46517">
    <property type="entry name" value="FRUCTOSE-2,6-BISPHOSPHATASE TIGAR"/>
    <property type="match status" value="1"/>
</dbReference>
<dbReference type="PANTHER" id="PTHR46517:SF1">
    <property type="entry name" value="FRUCTOSE-2,6-BISPHOSPHATASE TIGAR"/>
    <property type="match status" value="1"/>
</dbReference>
<proteinExistence type="predicted"/>
<dbReference type="EMBL" id="VDMD01000009">
    <property type="protein sequence ID" value="TRM63744.1"/>
    <property type="molecule type" value="Genomic_DNA"/>
</dbReference>
<feature type="active site" description="Proton donor/acceptor" evidence="2">
    <location>
        <position position="86"/>
    </location>
</feature>
<dbReference type="Gene3D" id="3.40.50.1240">
    <property type="entry name" value="Phosphoglycerate mutase-like"/>
    <property type="match status" value="1"/>
</dbReference>
<evidence type="ECO:0000256" key="1">
    <source>
        <dbReference type="ARBA" id="ARBA00022801"/>
    </source>
</evidence>
<dbReference type="GO" id="GO:0005829">
    <property type="term" value="C:cytosol"/>
    <property type="evidence" value="ECO:0007669"/>
    <property type="project" value="TreeGrafter"/>
</dbReference>
<protein>
    <submittedName>
        <fullName evidence="5">Histidine phosphatase superfamily</fullName>
    </submittedName>
</protein>
<feature type="binding site" evidence="3">
    <location>
        <position position="61"/>
    </location>
    <ligand>
        <name>substrate</name>
    </ligand>
</feature>